<name>A0ABV2FPV6_9HYPH</name>
<gene>
    <name evidence="1" type="ORF">ABID39_001224</name>
</gene>
<comment type="caution">
    <text evidence="1">The sequence shown here is derived from an EMBL/GenBank/DDBJ whole genome shotgun (WGS) entry which is preliminary data.</text>
</comment>
<accession>A0ABV2FPV6</accession>
<evidence type="ECO:0000313" key="2">
    <source>
        <dbReference type="Proteomes" id="UP001549112"/>
    </source>
</evidence>
<keyword evidence="2" id="KW-1185">Reference proteome</keyword>
<protein>
    <submittedName>
        <fullName evidence="1">Uncharacterized protein</fullName>
    </submittedName>
</protein>
<organism evidence="1 2">
    <name type="scientific">Bartonella japonica</name>
    <dbReference type="NCBI Taxonomy" id="357761"/>
    <lineage>
        <taxon>Bacteria</taxon>
        <taxon>Pseudomonadati</taxon>
        <taxon>Pseudomonadota</taxon>
        <taxon>Alphaproteobacteria</taxon>
        <taxon>Hyphomicrobiales</taxon>
        <taxon>Bartonellaceae</taxon>
        <taxon>Bartonella</taxon>
    </lineage>
</organism>
<dbReference type="Proteomes" id="UP001549112">
    <property type="component" value="Unassembled WGS sequence"/>
</dbReference>
<evidence type="ECO:0000313" key="1">
    <source>
        <dbReference type="EMBL" id="MET3560523.1"/>
    </source>
</evidence>
<sequence length="45" mass="5249">MLVAFLSVILLVIFKIISLHVFKNAKIFLCCLPENEDKIFILHDF</sequence>
<reference evidence="1 2" key="1">
    <citation type="submission" date="2024-06" db="EMBL/GenBank/DDBJ databases">
        <title>Genomic Encyclopedia of Type Strains, Phase IV (KMG-IV): sequencing the most valuable type-strain genomes for metagenomic binning, comparative biology and taxonomic classification.</title>
        <authorList>
            <person name="Goeker M."/>
        </authorList>
    </citation>
    <scope>NUCLEOTIDE SEQUENCE [LARGE SCALE GENOMIC DNA]</scope>
    <source>
        <strain evidence="1 2">DSM 23650</strain>
    </source>
</reference>
<proteinExistence type="predicted"/>
<dbReference type="EMBL" id="JBEPLT010000012">
    <property type="protein sequence ID" value="MET3560523.1"/>
    <property type="molecule type" value="Genomic_DNA"/>
</dbReference>